<feature type="transmembrane region" description="Helical" evidence="1">
    <location>
        <begin position="32"/>
        <end position="50"/>
    </location>
</feature>
<organism evidence="2 3">
    <name type="scientific">Winogradskya humida</name>
    <dbReference type="NCBI Taxonomy" id="113566"/>
    <lineage>
        <taxon>Bacteria</taxon>
        <taxon>Bacillati</taxon>
        <taxon>Actinomycetota</taxon>
        <taxon>Actinomycetes</taxon>
        <taxon>Micromonosporales</taxon>
        <taxon>Micromonosporaceae</taxon>
        <taxon>Winogradskya</taxon>
    </lineage>
</organism>
<evidence type="ECO:0000313" key="2">
    <source>
        <dbReference type="EMBL" id="GIE19762.1"/>
    </source>
</evidence>
<protein>
    <submittedName>
        <fullName evidence="2">Uncharacterized protein</fullName>
    </submittedName>
</protein>
<keyword evidence="1" id="KW-1133">Transmembrane helix</keyword>
<keyword evidence="1" id="KW-0812">Transmembrane</keyword>
<dbReference type="Proteomes" id="UP000603200">
    <property type="component" value="Unassembled WGS sequence"/>
</dbReference>
<proteinExistence type="predicted"/>
<keyword evidence="1" id="KW-0472">Membrane</keyword>
<name>A0ABQ3ZNH8_9ACTN</name>
<accession>A0ABQ3ZNH8</accession>
<reference evidence="2 3" key="1">
    <citation type="submission" date="2021-01" db="EMBL/GenBank/DDBJ databases">
        <title>Whole genome shotgun sequence of Actinoplanes humidus NBRC 14915.</title>
        <authorList>
            <person name="Komaki H."/>
            <person name="Tamura T."/>
        </authorList>
    </citation>
    <scope>NUCLEOTIDE SEQUENCE [LARGE SCALE GENOMIC DNA]</scope>
    <source>
        <strain evidence="2 3">NBRC 14915</strain>
    </source>
</reference>
<dbReference type="EMBL" id="BOMN01000032">
    <property type="protein sequence ID" value="GIE19762.1"/>
    <property type="molecule type" value="Genomic_DNA"/>
</dbReference>
<gene>
    <name evidence="2" type="ORF">Ahu01nite_028640</name>
</gene>
<feature type="transmembrane region" description="Helical" evidence="1">
    <location>
        <begin position="70"/>
        <end position="92"/>
    </location>
</feature>
<sequence length="115" mass="12377">MAAGLAGQARKMGVSTHDLGRVGFYRRGMKRLGVVLLWIVGLYFVGRAVVEPFVIDLSDPATYRNDWGGPHLIGVLAVHALPGILALAAMVWRVRRRRATASSDSPVVSPAARGK</sequence>
<keyword evidence="3" id="KW-1185">Reference proteome</keyword>
<evidence type="ECO:0000313" key="3">
    <source>
        <dbReference type="Proteomes" id="UP000603200"/>
    </source>
</evidence>
<comment type="caution">
    <text evidence="2">The sequence shown here is derived from an EMBL/GenBank/DDBJ whole genome shotgun (WGS) entry which is preliminary data.</text>
</comment>
<evidence type="ECO:0000256" key="1">
    <source>
        <dbReference type="SAM" id="Phobius"/>
    </source>
</evidence>